<dbReference type="PANTHER" id="PTHR43547">
    <property type="entry name" value="TWO-COMPONENT HISTIDINE KINASE"/>
    <property type="match status" value="1"/>
</dbReference>
<evidence type="ECO:0000259" key="7">
    <source>
        <dbReference type="PROSITE" id="PS50109"/>
    </source>
</evidence>
<dbReference type="SUPFAM" id="SSF52172">
    <property type="entry name" value="CheY-like"/>
    <property type="match status" value="1"/>
</dbReference>
<evidence type="ECO:0000256" key="6">
    <source>
        <dbReference type="PROSITE-ProRule" id="PRU00169"/>
    </source>
</evidence>
<keyword evidence="5" id="KW-0902">Two-component regulatory system</keyword>
<dbReference type="GO" id="GO:0000155">
    <property type="term" value="F:phosphorelay sensor kinase activity"/>
    <property type="evidence" value="ECO:0007669"/>
    <property type="project" value="InterPro"/>
</dbReference>
<dbReference type="InterPro" id="IPR001789">
    <property type="entry name" value="Sig_transdc_resp-reg_receiver"/>
</dbReference>
<dbReference type="InterPro" id="IPR003661">
    <property type="entry name" value="HisK_dim/P_dom"/>
</dbReference>
<dbReference type="SUPFAM" id="SSF47384">
    <property type="entry name" value="Homodimeric domain of signal transducing histidine kinase"/>
    <property type="match status" value="1"/>
</dbReference>
<dbReference type="Pfam" id="PF00512">
    <property type="entry name" value="HisKA"/>
    <property type="match status" value="1"/>
</dbReference>
<dbReference type="InterPro" id="IPR011006">
    <property type="entry name" value="CheY-like_superfamily"/>
</dbReference>
<name>A0AAU8J7E5_9CYAN</name>
<dbReference type="Gene3D" id="3.40.50.2300">
    <property type="match status" value="1"/>
</dbReference>
<dbReference type="InterPro" id="IPR003594">
    <property type="entry name" value="HATPase_dom"/>
</dbReference>
<comment type="catalytic activity">
    <reaction evidence="1">
        <text>ATP + protein L-histidine = ADP + protein N-phospho-L-histidine.</text>
        <dbReference type="EC" id="2.7.13.3"/>
    </reaction>
</comment>
<gene>
    <name evidence="9" type="ORF">ABWT76_003374</name>
</gene>
<evidence type="ECO:0000256" key="5">
    <source>
        <dbReference type="ARBA" id="ARBA00023012"/>
    </source>
</evidence>
<proteinExistence type="predicted"/>
<dbReference type="CDD" id="cd00082">
    <property type="entry name" value="HisKA"/>
    <property type="match status" value="1"/>
</dbReference>
<keyword evidence="4" id="KW-0418">Kinase</keyword>
<dbReference type="SUPFAM" id="SSF55874">
    <property type="entry name" value="ATPase domain of HSP90 chaperone/DNA topoisomerase II/histidine kinase"/>
    <property type="match status" value="1"/>
</dbReference>
<protein>
    <recommendedName>
        <fullName evidence="2">histidine kinase</fullName>
        <ecNumber evidence="2">2.7.13.3</ecNumber>
    </recommendedName>
</protein>
<dbReference type="PRINTS" id="PR00344">
    <property type="entry name" value="BCTRLSENSOR"/>
</dbReference>
<feature type="modified residue" description="4-aspartylphosphate" evidence="6">
    <location>
        <position position="52"/>
    </location>
</feature>
<dbReference type="Pfam" id="PF02518">
    <property type="entry name" value="HATPase_c"/>
    <property type="match status" value="1"/>
</dbReference>
<evidence type="ECO:0000259" key="8">
    <source>
        <dbReference type="PROSITE" id="PS50110"/>
    </source>
</evidence>
<accession>A0AAU8J7E5</accession>
<dbReference type="Gene3D" id="1.10.287.130">
    <property type="match status" value="1"/>
</dbReference>
<feature type="domain" description="Histidine kinase" evidence="7">
    <location>
        <begin position="143"/>
        <end position="364"/>
    </location>
</feature>
<dbReference type="InterPro" id="IPR004358">
    <property type="entry name" value="Sig_transdc_His_kin-like_C"/>
</dbReference>
<dbReference type="EC" id="2.7.13.3" evidence="2"/>
<evidence type="ECO:0000256" key="2">
    <source>
        <dbReference type="ARBA" id="ARBA00012438"/>
    </source>
</evidence>
<keyword evidence="4" id="KW-0808">Transferase</keyword>
<dbReference type="InterPro" id="IPR036097">
    <property type="entry name" value="HisK_dim/P_sf"/>
</dbReference>
<feature type="domain" description="Response regulatory" evidence="8">
    <location>
        <begin position="3"/>
        <end position="119"/>
    </location>
</feature>
<keyword evidence="3 6" id="KW-0597">Phosphoprotein</keyword>
<dbReference type="InterPro" id="IPR005467">
    <property type="entry name" value="His_kinase_dom"/>
</dbReference>
<dbReference type="Gene3D" id="3.30.565.10">
    <property type="entry name" value="Histidine kinase-like ATPase, C-terminal domain"/>
    <property type="match status" value="1"/>
</dbReference>
<dbReference type="AlphaFoldDB" id="A0AAU8J7E5"/>
<dbReference type="Pfam" id="PF00072">
    <property type="entry name" value="Response_reg"/>
    <property type="match status" value="1"/>
</dbReference>
<evidence type="ECO:0000256" key="4">
    <source>
        <dbReference type="ARBA" id="ARBA00022777"/>
    </source>
</evidence>
<evidence type="ECO:0000256" key="3">
    <source>
        <dbReference type="ARBA" id="ARBA00022553"/>
    </source>
</evidence>
<dbReference type="SMART" id="SM00448">
    <property type="entry name" value="REC"/>
    <property type="match status" value="1"/>
</dbReference>
<dbReference type="RefSeq" id="WP_054466909.1">
    <property type="nucleotide sequence ID" value="NZ_CP159837.1"/>
</dbReference>
<dbReference type="SMART" id="SM00388">
    <property type="entry name" value="HisKA"/>
    <property type="match status" value="1"/>
</dbReference>
<dbReference type="EMBL" id="CP159837">
    <property type="protein sequence ID" value="XCM34742.1"/>
    <property type="molecule type" value="Genomic_DNA"/>
</dbReference>
<dbReference type="PROSITE" id="PS50110">
    <property type="entry name" value="RESPONSE_REGULATORY"/>
    <property type="match status" value="1"/>
</dbReference>
<organism evidence="9">
    <name type="scientific">Planktothricoides raciborskii GIHE-MW2</name>
    <dbReference type="NCBI Taxonomy" id="2792601"/>
    <lineage>
        <taxon>Bacteria</taxon>
        <taxon>Bacillati</taxon>
        <taxon>Cyanobacteriota</taxon>
        <taxon>Cyanophyceae</taxon>
        <taxon>Oscillatoriophycideae</taxon>
        <taxon>Oscillatoriales</taxon>
        <taxon>Oscillatoriaceae</taxon>
        <taxon>Planktothricoides</taxon>
    </lineage>
</organism>
<evidence type="ECO:0000256" key="1">
    <source>
        <dbReference type="ARBA" id="ARBA00000085"/>
    </source>
</evidence>
<dbReference type="InterPro" id="IPR036890">
    <property type="entry name" value="HATPase_C_sf"/>
</dbReference>
<sequence>MTKILAIEDDNHVREIIWEILEAEDFHVIEAENGLIGLEMAIQEQPDLVICDVMMPGMDGLTVLKNLRENPVTQTVPFIFLTAKVTKYDMREGMDLGADDYLTKPFTRDELLGSVSSRLKKSAAAQQHSEEKLNELRNNLTRTLPHELLTPLNGILGFTSFLIDEYQEMEPTEIRQVLQDVKYSGERLYQLIQNFLLYAQLELVGKDPDRLKVFLQGETLSSHLTINAVSYEKAVWFNRVDDLHLKLVDTELSIDEHWFSKIVSELVENAFKFSEAGQPVKISSFLEDGQFILSVCDRGRGMTPEQISAVGAYVQFERKLYEQQGSGLGLAISQRLTQLNQGQLKIESIPGEETTVTVSFPLRS</sequence>
<dbReference type="PROSITE" id="PS50109">
    <property type="entry name" value="HIS_KIN"/>
    <property type="match status" value="1"/>
</dbReference>
<evidence type="ECO:0000313" key="9">
    <source>
        <dbReference type="EMBL" id="XCM34742.1"/>
    </source>
</evidence>
<dbReference type="CDD" id="cd17574">
    <property type="entry name" value="REC_OmpR"/>
    <property type="match status" value="1"/>
</dbReference>
<dbReference type="PANTHER" id="PTHR43547:SF2">
    <property type="entry name" value="HYBRID SIGNAL TRANSDUCTION HISTIDINE KINASE C"/>
    <property type="match status" value="1"/>
</dbReference>
<reference evidence="9" key="1">
    <citation type="submission" date="2024-07" db="EMBL/GenBank/DDBJ databases">
        <authorList>
            <person name="Kim Y.J."/>
            <person name="Jeong J.Y."/>
        </authorList>
    </citation>
    <scope>NUCLEOTIDE SEQUENCE</scope>
    <source>
        <strain evidence="9">GIHE-MW2</strain>
    </source>
</reference>
<dbReference type="SMART" id="SM00387">
    <property type="entry name" value="HATPase_c"/>
    <property type="match status" value="1"/>
</dbReference>